<dbReference type="Proteomes" id="UP001058271">
    <property type="component" value="Chromosome"/>
</dbReference>
<dbReference type="InterPro" id="IPR011600">
    <property type="entry name" value="Pept_C14_caspase"/>
</dbReference>
<keyword evidence="3" id="KW-1185">Reference proteome</keyword>
<feature type="domain" description="Peptidase C14 caspase" evidence="1">
    <location>
        <begin position="66"/>
        <end position="215"/>
    </location>
</feature>
<dbReference type="Gene3D" id="3.40.50.1460">
    <property type="match status" value="1"/>
</dbReference>
<dbReference type="EMBL" id="CP073721">
    <property type="protein sequence ID" value="UWZ39526.1"/>
    <property type="molecule type" value="Genomic_DNA"/>
</dbReference>
<evidence type="ECO:0000313" key="2">
    <source>
        <dbReference type="EMBL" id="UWZ39526.1"/>
    </source>
</evidence>
<gene>
    <name evidence="2" type="ORF">Drose_15585</name>
</gene>
<name>A0ABY5ZD75_9ACTN</name>
<dbReference type="Pfam" id="PF00656">
    <property type="entry name" value="Peptidase_C14"/>
    <property type="match status" value="1"/>
</dbReference>
<reference evidence="2" key="1">
    <citation type="submission" date="2021-04" db="EMBL/GenBank/DDBJ databases">
        <title>Biosynthetic gene clusters of Dactylosporangioum roseum.</title>
        <authorList>
            <person name="Hartkoorn R.C."/>
            <person name="Beaudoing E."/>
            <person name="Hot D."/>
            <person name="Moureu S."/>
        </authorList>
    </citation>
    <scope>NUCLEOTIDE SEQUENCE</scope>
    <source>
        <strain evidence="2">NRRL B-16295</strain>
    </source>
</reference>
<dbReference type="SUPFAM" id="SSF52129">
    <property type="entry name" value="Caspase-like"/>
    <property type="match status" value="1"/>
</dbReference>
<protein>
    <submittedName>
        <fullName evidence="2">Caspase family protein</fullName>
    </submittedName>
</protein>
<evidence type="ECO:0000259" key="1">
    <source>
        <dbReference type="Pfam" id="PF00656"/>
    </source>
</evidence>
<dbReference type="InterPro" id="IPR029030">
    <property type="entry name" value="Caspase-like_dom_sf"/>
</dbReference>
<sequence>MQQDEWRTLARSVKQLSSPSLSALTITDWAIANQHDDTPYQHPVGSLELVVSALEPVRVDAGRDAVTVEPATTANVQAAFDRWYDRCDRRVDNIALFYFCGHGLRVGSDDILLLQDFAESRHRIFDNAVDFRETYRAMAQCSAHIQCYFVDACRDLPDRLLGKDAARARPLKHALPGSRRRDGPIVYSTVPGHQAWGEPDSPTVFATSVRQALDGLAAETIERDWEVRTSNLGKTVSRLMLWNDPTNRGTQVVDSAGMVLDGVVRRLTAAPVVPFRVGCTPRAALEEAHLRLAGNTHAAERPPSAQVWHDSAPAGAYKLSADFSHKRYVAVPELLHIMPPYRAYDLPVQAT</sequence>
<organism evidence="2 3">
    <name type="scientific">Dactylosporangium roseum</name>
    <dbReference type="NCBI Taxonomy" id="47989"/>
    <lineage>
        <taxon>Bacteria</taxon>
        <taxon>Bacillati</taxon>
        <taxon>Actinomycetota</taxon>
        <taxon>Actinomycetes</taxon>
        <taxon>Micromonosporales</taxon>
        <taxon>Micromonosporaceae</taxon>
        <taxon>Dactylosporangium</taxon>
    </lineage>
</organism>
<proteinExistence type="predicted"/>
<dbReference type="RefSeq" id="WP_260728937.1">
    <property type="nucleotide sequence ID" value="NZ_BAAABS010000016.1"/>
</dbReference>
<evidence type="ECO:0000313" key="3">
    <source>
        <dbReference type="Proteomes" id="UP001058271"/>
    </source>
</evidence>
<accession>A0ABY5ZD75</accession>